<reference evidence="4 5" key="1">
    <citation type="journal article" date="2014" name="BMC Genomics">
        <title>Genome and secretome analysis of the hemibiotrophic fungal pathogen, Moniliophthora roreri, which causes frosty pod rot disease of cacao: mechanisms of the biotrophic and necrotrophic phases.</title>
        <authorList>
            <person name="Meinhardt L.W."/>
            <person name="Costa G.G.L."/>
            <person name="Thomazella D.P.T."/>
            <person name="Teixeira P.J.P.L."/>
            <person name="Carazzolle M.F."/>
            <person name="Schuster S.C."/>
            <person name="Carlson J.E."/>
            <person name="Guiltinan M.J."/>
            <person name="Mieczkowski P."/>
            <person name="Farmer A."/>
            <person name="Ramaraj T."/>
            <person name="Crozier J."/>
            <person name="Davis R.E."/>
            <person name="Shao J."/>
            <person name="Melnick R.L."/>
            <person name="Pereira G.A.G."/>
            <person name="Bailey B.A."/>
        </authorList>
    </citation>
    <scope>NUCLEOTIDE SEQUENCE [LARGE SCALE GENOMIC DNA]</scope>
    <source>
        <strain evidence="4 5">MCA 2997</strain>
    </source>
</reference>
<protein>
    <recommendedName>
        <fullName evidence="3">DUF7719 domain-containing protein</fullName>
    </recommendedName>
</protein>
<dbReference type="HOGENOM" id="CLU_074873_1_0_1"/>
<feature type="transmembrane region" description="Helical" evidence="2">
    <location>
        <begin position="162"/>
        <end position="188"/>
    </location>
</feature>
<dbReference type="PANTHER" id="PTHR37846">
    <property type="entry name" value="YALI0B21296P"/>
    <property type="match status" value="1"/>
</dbReference>
<dbReference type="KEGG" id="mrr:Moror_17527"/>
<dbReference type="OrthoDB" id="5597489at2759"/>
<evidence type="ECO:0000259" key="3">
    <source>
        <dbReference type="Pfam" id="PF24841"/>
    </source>
</evidence>
<dbReference type="EMBL" id="AWSO01000024">
    <property type="protein sequence ID" value="ESK97527.1"/>
    <property type="molecule type" value="Genomic_DNA"/>
</dbReference>
<feature type="compositionally biased region" description="Basic residues" evidence="1">
    <location>
        <begin position="1"/>
        <end position="10"/>
    </location>
</feature>
<evidence type="ECO:0000313" key="4">
    <source>
        <dbReference type="EMBL" id="ESK97527.1"/>
    </source>
</evidence>
<proteinExistence type="predicted"/>
<keyword evidence="2" id="KW-0472">Membrane</keyword>
<feature type="domain" description="DUF7719" evidence="3">
    <location>
        <begin position="125"/>
        <end position="192"/>
    </location>
</feature>
<organism evidence="4 5">
    <name type="scientific">Moniliophthora roreri (strain MCA 2997)</name>
    <name type="common">Cocoa frosty pod rot fungus</name>
    <name type="synonym">Crinipellis roreri</name>
    <dbReference type="NCBI Taxonomy" id="1381753"/>
    <lineage>
        <taxon>Eukaryota</taxon>
        <taxon>Fungi</taxon>
        <taxon>Dikarya</taxon>
        <taxon>Basidiomycota</taxon>
        <taxon>Agaricomycotina</taxon>
        <taxon>Agaricomycetes</taxon>
        <taxon>Agaricomycetidae</taxon>
        <taxon>Agaricales</taxon>
        <taxon>Marasmiineae</taxon>
        <taxon>Marasmiaceae</taxon>
        <taxon>Moniliophthora</taxon>
    </lineage>
</organism>
<dbReference type="AlphaFoldDB" id="V2XUR9"/>
<comment type="caution">
    <text evidence="4">The sequence shown here is derived from an EMBL/GenBank/DDBJ whole genome shotgun (WGS) entry which is preliminary data.</text>
</comment>
<keyword evidence="2" id="KW-0812">Transmembrane</keyword>
<dbReference type="PANTHER" id="PTHR37846:SF1">
    <property type="entry name" value="DEACETYLASE-LIKE PROTEIN"/>
    <property type="match status" value="1"/>
</dbReference>
<evidence type="ECO:0000256" key="2">
    <source>
        <dbReference type="SAM" id="Phobius"/>
    </source>
</evidence>
<dbReference type="Proteomes" id="UP000017559">
    <property type="component" value="Unassembled WGS sequence"/>
</dbReference>
<dbReference type="Pfam" id="PF24841">
    <property type="entry name" value="DUF7719"/>
    <property type="match status" value="1"/>
</dbReference>
<feature type="transmembrane region" description="Helical" evidence="2">
    <location>
        <begin position="127"/>
        <end position="150"/>
    </location>
</feature>
<dbReference type="InterPro" id="IPR056136">
    <property type="entry name" value="DUF7719"/>
</dbReference>
<keyword evidence="5" id="KW-1185">Reference proteome</keyword>
<sequence>MTRNRNKSKKPPASPAVVPQTTQDEIPEDEQWRIINQTGILNKIPRADEPKSLLEQEAPLANEILDATLYIIPMSSLLLLMDILVHNQYGQQPSVKEIVDRMTPGIPILSVFIFYTKRYKQDPRMQFFLFLLSVFAGPRLMYLLARGGWLTNIRQCPPLATIWVYTMVQLNLAPALLNLLIVGAYVWWKGLKRYLILVIHTARNVTK</sequence>
<evidence type="ECO:0000313" key="5">
    <source>
        <dbReference type="Proteomes" id="UP000017559"/>
    </source>
</evidence>
<gene>
    <name evidence="4" type="ORF">Moror_17527</name>
</gene>
<evidence type="ECO:0000256" key="1">
    <source>
        <dbReference type="SAM" id="MobiDB-lite"/>
    </source>
</evidence>
<accession>V2XUR9</accession>
<name>V2XUR9_MONRO</name>
<feature type="region of interest" description="Disordered" evidence="1">
    <location>
        <begin position="1"/>
        <end position="28"/>
    </location>
</feature>
<keyword evidence="2" id="KW-1133">Transmembrane helix</keyword>